<dbReference type="Gene3D" id="1.10.357.10">
    <property type="entry name" value="Tetracycline Repressor, domain 2"/>
    <property type="match status" value="1"/>
</dbReference>
<keyword evidence="2 4" id="KW-0238">DNA-binding</keyword>
<reference evidence="7" key="1">
    <citation type="journal article" date="2019" name="Int. J. Syst. Evol. Microbiol.">
        <title>The Global Catalogue of Microorganisms (GCM) 10K type strain sequencing project: providing services to taxonomists for standard genome sequencing and annotation.</title>
        <authorList>
            <consortium name="The Broad Institute Genomics Platform"/>
            <consortium name="The Broad Institute Genome Sequencing Center for Infectious Disease"/>
            <person name="Wu L."/>
            <person name="Ma J."/>
        </authorList>
    </citation>
    <scope>NUCLEOTIDE SEQUENCE [LARGE SCALE GENOMIC DNA]</scope>
    <source>
        <strain evidence="7">CGMCC 4.7317</strain>
    </source>
</reference>
<dbReference type="InterPro" id="IPR050109">
    <property type="entry name" value="HTH-type_TetR-like_transc_reg"/>
</dbReference>
<evidence type="ECO:0000256" key="2">
    <source>
        <dbReference type="ARBA" id="ARBA00023125"/>
    </source>
</evidence>
<evidence type="ECO:0000256" key="4">
    <source>
        <dbReference type="PROSITE-ProRule" id="PRU00335"/>
    </source>
</evidence>
<accession>A0ABW1T6W2</accession>
<dbReference type="PANTHER" id="PTHR30055">
    <property type="entry name" value="HTH-TYPE TRANSCRIPTIONAL REGULATOR RUTR"/>
    <property type="match status" value="1"/>
</dbReference>
<evidence type="ECO:0000313" key="7">
    <source>
        <dbReference type="Proteomes" id="UP001596138"/>
    </source>
</evidence>
<evidence type="ECO:0000313" key="6">
    <source>
        <dbReference type="EMBL" id="MFC6239723.1"/>
    </source>
</evidence>
<dbReference type="InterPro" id="IPR001647">
    <property type="entry name" value="HTH_TetR"/>
</dbReference>
<dbReference type="PANTHER" id="PTHR30055:SF234">
    <property type="entry name" value="HTH-TYPE TRANSCRIPTIONAL REGULATOR BETI"/>
    <property type="match status" value="1"/>
</dbReference>
<gene>
    <name evidence="6" type="ORF">ACFQGU_17770</name>
</gene>
<keyword evidence="7" id="KW-1185">Reference proteome</keyword>
<feature type="domain" description="HTH tetR-type" evidence="5">
    <location>
        <begin position="16"/>
        <end position="76"/>
    </location>
</feature>
<dbReference type="RefSeq" id="WP_386769035.1">
    <property type="nucleotide sequence ID" value="NZ_JBHSTI010000065.1"/>
</dbReference>
<organism evidence="6 7">
    <name type="scientific">Longivirga aurantiaca</name>
    <dbReference type="NCBI Taxonomy" id="1837743"/>
    <lineage>
        <taxon>Bacteria</taxon>
        <taxon>Bacillati</taxon>
        <taxon>Actinomycetota</taxon>
        <taxon>Actinomycetes</taxon>
        <taxon>Sporichthyales</taxon>
        <taxon>Sporichthyaceae</taxon>
        <taxon>Longivirga</taxon>
    </lineage>
</organism>
<name>A0ABW1T6W2_9ACTN</name>
<protein>
    <submittedName>
        <fullName evidence="6">TetR/AcrR family transcriptional regulator</fullName>
    </submittedName>
</protein>
<dbReference type="InterPro" id="IPR009057">
    <property type="entry name" value="Homeodomain-like_sf"/>
</dbReference>
<keyword evidence="1" id="KW-0805">Transcription regulation</keyword>
<dbReference type="InterPro" id="IPR036271">
    <property type="entry name" value="Tet_transcr_reg_TetR-rel_C_sf"/>
</dbReference>
<sequence>MEGASTARDRKAERHQTTRREVLEVAWRLAAERGLTGWTLGDVAAGVGMRAPSLYVYFASKNDLYDALFADGYRQMAEAADRVDGTGPPLDLLRRVAHFFVDFCAADAARYQLLFLRTIPGFEPSPTSYAGAVAMLDRSREVLAAAGASRQKELDLWTALLTGLASQQISNDPGGNRWRRLTDDAVDMFVATRITKAKRRSS</sequence>
<dbReference type="EMBL" id="JBHSTI010000065">
    <property type="protein sequence ID" value="MFC6239723.1"/>
    <property type="molecule type" value="Genomic_DNA"/>
</dbReference>
<evidence type="ECO:0000256" key="3">
    <source>
        <dbReference type="ARBA" id="ARBA00023163"/>
    </source>
</evidence>
<proteinExistence type="predicted"/>
<keyword evidence="3" id="KW-0804">Transcription</keyword>
<evidence type="ECO:0000256" key="1">
    <source>
        <dbReference type="ARBA" id="ARBA00023015"/>
    </source>
</evidence>
<dbReference type="SUPFAM" id="SSF46689">
    <property type="entry name" value="Homeodomain-like"/>
    <property type="match status" value="1"/>
</dbReference>
<dbReference type="PROSITE" id="PS50977">
    <property type="entry name" value="HTH_TETR_2"/>
    <property type="match status" value="1"/>
</dbReference>
<dbReference type="SUPFAM" id="SSF48498">
    <property type="entry name" value="Tetracyclin repressor-like, C-terminal domain"/>
    <property type="match status" value="1"/>
</dbReference>
<evidence type="ECO:0000259" key="5">
    <source>
        <dbReference type="PROSITE" id="PS50977"/>
    </source>
</evidence>
<feature type="DNA-binding region" description="H-T-H motif" evidence="4">
    <location>
        <begin position="39"/>
        <end position="58"/>
    </location>
</feature>
<dbReference type="PRINTS" id="PR00455">
    <property type="entry name" value="HTHTETR"/>
</dbReference>
<comment type="caution">
    <text evidence="6">The sequence shown here is derived from an EMBL/GenBank/DDBJ whole genome shotgun (WGS) entry which is preliminary data.</text>
</comment>
<dbReference type="Proteomes" id="UP001596138">
    <property type="component" value="Unassembled WGS sequence"/>
</dbReference>
<dbReference type="Pfam" id="PF00440">
    <property type="entry name" value="TetR_N"/>
    <property type="match status" value="1"/>
</dbReference>